<feature type="region of interest" description="Disordered" evidence="4">
    <location>
        <begin position="1"/>
        <end position="26"/>
    </location>
</feature>
<protein>
    <submittedName>
        <fullName evidence="6">Fungal-specific transcription factor domain-containing protein</fullName>
    </submittedName>
</protein>
<keyword evidence="2" id="KW-0479">Metal-binding</keyword>
<dbReference type="Proteomes" id="UP000736335">
    <property type="component" value="Unassembled WGS sequence"/>
</dbReference>
<dbReference type="Gene3D" id="4.10.240.10">
    <property type="entry name" value="Zn(2)-C6 fungal-type DNA-binding domain"/>
    <property type="match status" value="1"/>
</dbReference>
<dbReference type="Pfam" id="PF00172">
    <property type="entry name" value="Zn_clus"/>
    <property type="match status" value="1"/>
</dbReference>
<dbReference type="GO" id="GO:0006351">
    <property type="term" value="P:DNA-templated transcription"/>
    <property type="evidence" value="ECO:0007669"/>
    <property type="project" value="InterPro"/>
</dbReference>
<dbReference type="InterPro" id="IPR001138">
    <property type="entry name" value="Zn2Cys6_DnaBD"/>
</dbReference>
<evidence type="ECO:0000256" key="1">
    <source>
        <dbReference type="ARBA" id="ARBA00004123"/>
    </source>
</evidence>
<dbReference type="PROSITE" id="PS50048">
    <property type="entry name" value="ZN2_CY6_FUNGAL_2"/>
    <property type="match status" value="1"/>
</dbReference>
<dbReference type="GO" id="GO:0000981">
    <property type="term" value="F:DNA-binding transcription factor activity, RNA polymerase II-specific"/>
    <property type="evidence" value="ECO:0007669"/>
    <property type="project" value="InterPro"/>
</dbReference>
<feature type="region of interest" description="Disordered" evidence="4">
    <location>
        <begin position="725"/>
        <end position="925"/>
    </location>
</feature>
<dbReference type="AlphaFoldDB" id="A0A9P6HJ16"/>
<feature type="compositionally biased region" description="Basic and acidic residues" evidence="4">
    <location>
        <begin position="884"/>
        <end position="897"/>
    </location>
</feature>
<dbReference type="CDD" id="cd12148">
    <property type="entry name" value="fungal_TF_MHR"/>
    <property type="match status" value="1"/>
</dbReference>
<organism evidence="6 7">
    <name type="scientific">Thelephora terrestris</name>
    <dbReference type="NCBI Taxonomy" id="56493"/>
    <lineage>
        <taxon>Eukaryota</taxon>
        <taxon>Fungi</taxon>
        <taxon>Dikarya</taxon>
        <taxon>Basidiomycota</taxon>
        <taxon>Agaricomycotina</taxon>
        <taxon>Agaricomycetes</taxon>
        <taxon>Thelephorales</taxon>
        <taxon>Thelephoraceae</taxon>
        <taxon>Thelephora</taxon>
    </lineage>
</organism>
<keyword evidence="3" id="KW-0539">Nucleus</keyword>
<feature type="compositionally biased region" description="Basic and acidic residues" evidence="4">
    <location>
        <begin position="742"/>
        <end position="763"/>
    </location>
</feature>
<dbReference type="InterPro" id="IPR036864">
    <property type="entry name" value="Zn2-C6_fun-type_DNA-bd_sf"/>
</dbReference>
<keyword evidence="7" id="KW-1185">Reference proteome</keyword>
<dbReference type="SMART" id="SM00066">
    <property type="entry name" value="GAL4"/>
    <property type="match status" value="1"/>
</dbReference>
<dbReference type="SUPFAM" id="SSF57701">
    <property type="entry name" value="Zn2/Cys6 DNA-binding domain"/>
    <property type="match status" value="1"/>
</dbReference>
<feature type="compositionally biased region" description="Basic and acidic residues" evidence="4">
    <location>
        <begin position="770"/>
        <end position="799"/>
    </location>
</feature>
<dbReference type="GO" id="GO:0003677">
    <property type="term" value="F:DNA binding"/>
    <property type="evidence" value="ECO:0007669"/>
    <property type="project" value="InterPro"/>
</dbReference>
<accession>A0A9P6HJ16</accession>
<dbReference type="EMBL" id="WIUZ02000004">
    <property type="protein sequence ID" value="KAF9788065.1"/>
    <property type="molecule type" value="Genomic_DNA"/>
</dbReference>
<comment type="subcellular location">
    <subcellularLocation>
        <location evidence="1">Nucleus</location>
    </subcellularLocation>
</comment>
<dbReference type="PANTHER" id="PTHR31001:SF88">
    <property type="entry name" value="TRANSCRIPTION FACTOR PDR3"/>
    <property type="match status" value="1"/>
</dbReference>
<dbReference type="SMART" id="SM00906">
    <property type="entry name" value="Fungal_trans"/>
    <property type="match status" value="1"/>
</dbReference>
<evidence type="ECO:0000313" key="6">
    <source>
        <dbReference type="EMBL" id="KAF9788065.1"/>
    </source>
</evidence>
<proteinExistence type="predicted"/>
<evidence type="ECO:0000313" key="7">
    <source>
        <dbReference type="Proteomes" id="UP000736335"/>
    </source>
</evidence>
<dbReference type="OrthoDB" id="4934715at2759"/>
<evidence type="ECO:0000256" key="4">
    <source>
        <dbReference type="SAM" id="MobiDB-lite"/>
    </source>
</evidence>
<dbReference type="CDD" id="cd00067">
    <property type="entry name" value="GAL4"/>
    <property type="match status" value="1"/>
</dbReference>
<feature type="compositionally biased region" description="Low complexity" evidence="4">
    <location>
        <begin position="855"/>
        <end position="867"/>
    </location>
</feature>
<feature type="region of interest" description="Disordered" evidence="4">
    <location>
        <begin position="1035"/>
        <end position="1074"/>
    </location>
</feature>
<reference evidence="6" key="2">
    <citation type="submission" date="2020-11" db="EMBL/GenBank/DDBJ databases">
        <authorList>
            <consortium name="DOE Joint Genome Institute"/>
            <person name="Kuo A."/>
            <person name="Miyauchi S."/>
            <person name="Kiss E."/>
            <person name="Drula E."/>
            <person name="Kohler A."/>
            <person name="Sanchez-Garcia M."/>
            <person name="Andreopoulos B."/>
            <person name="Barry K.W."/>
            <person name="Bonito G."/>
            <person name="Buee M."/>
            <person name="Carver A."/>
            <person name="Chen C."/>
            <person name="Cichocki N."/>
            <person name="Clum A."/>
            <person name="Culley D."/>
            <person name="Crous P.W."/>
            <person name="Fauchery L."/>
            <person name="Girlanda M."/>
            <person name="Hayes R."/>
            <person name="Keri Z."/>
            <person name="Labutti K."/>
            <person name="Lipzen A."/>
            <person name="Lombard V."/>
            <person name="Magnuson J."/>
            <person name="Maillard F."/>
            <person name="Morin E."/>
            <person name="Murat C."/>
            <person name="Nolan M."/>
            <person name="Ohm R."/>
            <person name="Pangilinan J."/>
            <person name="Pereira M."/>
            <person name="Perotto S."/>
            <person name="Peter M."/>
            <person name="Riley R."/>
            <person name="Sitrit Y."/>
            <person name="Stielow B."/>
            <person name="Szollosi G."/>
            <person name="Zifcakova L."/>
            <person name="Stursova M."/>
            <person name="Spatafora J.W."/>
            <person name="Tedersoo L."/>
            <person name="Vaario L.-M."/>
            <person name="Yamada A."/>
            <person name="Yan M."/>
            <person name="Wang P."/>
            <person name="Xu J."/>
            <person name="Bruns T."/>
            <person name="Baldrian P."/>
            <person name="Vilgalys R."/>
            <person name="Henrissat B."/>
            <person name="Grigoriev I.V."/>
            <person name="Hibbett D."/>
            <person name="Nagy L.G."/>
            <person name="Martin F.M."/>
        </authorList>
    </citation>
    <scope>NUCLEOTIDE SEQUENCE</scope>
    <source>
        <strain evidence="6">UH-Tt-Lm1</strain>
    </source>
</reference>
<gene>
    <name evidence="6" type="ORF">BJ322DRAFT_1046835</name>
</gene>
<dbReference type="GO" id="GO:0005634">
    <property type="term" value="C:nucleus"/>
    <property type="evidence" value="ECO:0007669"/>
    <property type="project" value="UniProtKB-SubCell"/>
</dbReference>
<feature type="compositionally biased region" description="Low complexity" evidence="4">
    <location>
        <begin position="11"/>
        <end position="26"/>
    </location>
</feature>
<name>A0A9P6HJ16_9AGAM</name>
<dbReference type="GO" id="GO:0008270">
    <property type="term" value="F:zinc ion binding"/>
    <property type="evidence" value="ECO:0007669"/>
    <property type="project" value="InterPro"/>
</dbReference>
<evidence type="ECO:0000256" key="2">
    <source>
        <dbReference type="ARBA" id="ARBA00022723"/>
    </source>
</evidence>
<dbReference type="PROSITE" id="PS00463">
    <property type="entry name" value="ZN2_CY6_FUNGAL_1"/>
    <property type="match status" value="1"/>
</dbReference>
<dbReference type="InterPro" id="IPR050613">
    <property type="entry name" value="Sec_Metabolite_Reg"/>
</dbReference>
<dbReference type="PANTHER" id="PTHR31001">
    <property type="entry name" value="UNCHARACTERIZED TRANSCRIPTIONAL REGULATORY PROTEIN"/>
    <property type="match status" value="1"/>
</dbReference>
<reference evidence="6" key="1">
    <citation type="journal article" date="2020" name="Nat. Commun.">
        <title>Large-scale genome sequencing of mycorrhizal fungi provides insights into the early evolution of symbiotic traits.</title>
        <authorList>
            <person name="Miyauchi S."/>
            <person name="Kiss E."/>
            <person name="Kuo A."/>
            <person name="Drula E."/>
            <person name="Kohler A."/>
            <person name="Sanchez-Garcia M."/>
            <person name="Morin E."/>
            <person name="Andreopoulos B."/>
            <person name="Barry K.W."/>
            <person name="Bonito G."/>
            <person name="Buee M."/>
            <person name="Carver A."/>
            <person name="Chen C."/>
            <person name="Cichocki N."/>
            <person name="Clum A."/>
            <person name="Culley D."/>
            <person name="Crous P.W."/>
            <person name="Fauchery L."/>
            <person name="Girlanda M."/>
            <person name="Hayes R.D."/>
            <person name="Keri Z."/>
            <person name="LaButti K."/>
            <person name="Lipzen A."/>
            <person name="Lombard V."/>
            <person name="Magnuson J."/>
            <person name="Maillard F."/>
            <person name="Murat C."/>
            <person name="Nolan M."/>
            <person name="Ohm R.A."/>
            <person name="Pangilinan J."/>
            <person name="Pereira M.F."/>
            <person name="Perotto S."/>
            <person name="Peter M."/>
            <person name="Pfister S."/>
            <person name="Riley R."/>
            <person name="Sitrit Y."/>
            <person name="Stielow J.B."/>
            <person name="Szollosi G."/>
            <person name="Zifcakova L."/>
            <person name="Stursova M."/>
            <person name="Spatafora J.W."/>
            <person name="Tedersoo L."/>
            <person name="Vaario L.M."/>
            <person name="Yamada A."/>
            <person name="Yan M."/>
            <person name="Wang P."/>
            <person name="Xu J."/>
            <person name="Bruns T."/>
            <person name="Baldrian P."/>
            <person name="Vilgalys R."/>
            <person name="Dunand C."/>
            <person name="Henrissat B."/>
            <person name="Grigoriev I.V."/>
            <person name="Hibbett D."/>
            <person name="Nagy L.G."/>
            <person name="Martin F.M."/>
        </authorList>
    </citation>
    <scope>NUCLEOTIDE SEQUENCE</scope>
    <source>
        <strain evidence="6">UH-Tt-Lm1</strain>
    </source>
</reference>
<evidence type="ECO:0000259" key="5">
    <source>
        <dbReference type="PROSITE" id="PS50048"/>
    </source>
</evidence>
<evidence type="ECO:0000256" key="3">
    <source>
        <dbReference type="ARBA" id="ARBA00023242"/>
    </source>
</evidence>
<dbReference type="Pfam" id="PF04082">
    <property type="entry name" value="Fungal_trans"/>
    <property type="match status" value="1"/>
</dbReference>
<feature type="domain" description="Zn(2)-C6 fungal-type" evidence="5">
    <location>
        <begin position="36"/>
        <end position="67"/>
    </location>
</feature>
<comment type="caution">
    <text evidence="6">The sequence shown here is derived from an EMBL/GenBank/DDBJ whole genome shotgun (WGS) entry which is preliminary data.</text>
</comment>
<sequence length="1074" mass="118661">MESPEDSGPMQEQQQPQQSAKSFSQSSHVRSRITVVCAECKRLKLRCDRRAPCGSCLKRDTLDRCKYSQAAAEKIDLQSVHNRVVTLEAQMAVLNSTATQKPNALSLDRTLLAVGNSGSSLAVSLDDIASIWLSHLNIVPSIKLKLETGEADLPDGDLPLSTAFPPISLFLSSSSALESPAVTTQLVARLPQSKQAQQQFLDSVDDVLALHPSFNFQDFQARVQNLFLWASEAETYEFATGNSTFPSTSTSRDSSPSRPSLSFFAAASVAFALGSLVRRTNVSHLAFHGGGNSASSNAYPLVDEDPSASPAALFALSEQALNVFERSNNYDLDYMVAMILQVIYLLHDGRPRLSHTILPLVGKMVNIARIMGLNLDPDEFPGTYPLFEAETRRRVWWDVFYYDLFVSDCMGHQPLIPDNPFTTKLPTDVDESRFSPFSTTIPHPSDSCKTDNTYFGLKCRLAQLVKSLKRRSCRDPLGLEVNDVLLDESVELEGKVNQFVSDLPTDYQFDLNSPPSLEDEDSHTSLILARSCELQIIANRMIISLYIPHLKAHSVNPLHQASFAVMNAAHKIIQCMKIWQSRRNCLGVRERGRWGSFGVYYDYGRILFDAAVVCASIAIDGTGGAFAACFKEDLDSALEALKEMEFKRPTRPGFSGIGMRSGVEANATEPVAIIEMLKQKVEASQVAGIKRKRQDGEVDAFQPGFRIPFVGAAVSFSIPDPTPTSLVPPEFTSDISPVPPHDQSEPVSRVKLEDRLDDPILDKKRQRQKPPKDVREVPSDKRKLAKAKPKDKEKDKETKYPSYGIRIRPGLPPPYARGRGSAPQTSKVPKQTPAPADGSNGQPNTPYIEIPPTLPHNSSLPSPLLMPQHLEPQLYDGSFPSTPIHEHEQPMVDENRRRSVTTPFDTGPDARIQPRGRYNNGAYSSTSAFFDHPSYPASQVTTPTSTEPTPPFSVPTPVQAGTGQFRGASQPHQDYFPQTFRDPSIGSNGYENMSYNGASQPSYPMNSMEHGPSSAVTDASYIVSDEKVPLSVFMPNEPHMLSGSSQQSSQDLHMTRRQDWHPPTQNPGDQQYWF</sequence>
<dbReference type="InterPro" id="IPR007219">
    <property type="entry name" value="XnlR_reg_dom"/>
</dbReference>